<dbReference type="EMBL" id="CP090891">
    <property type="protein sequence ID" value="ULU10258.1"/>
    <property type="molecule type" value="Genomic_DNA"/>
</dbReference>
<protein>
    <submittedName>
        <fullName evidence="2">Uncharacterized protein</fullName>
    </submittedName>
</protein>
<sequence length="119" mass="13959">MNMLLWYVFLVFCLAQTVINAPITEVSNINQETDIESIDTYYYNKRTNADYLTRSEPESDGNLYSEMSIQEKVSKNIYEEGRIDRLELGWWKKMKHSIEKTVKKLRDEVIKDLANAIVG</sequence>
<proteinExistence type="predicted"/>
<organism evidence="2 3">
    <name type="scientific">Caenorhabditis briggsae</name>
    <dbReference type="NCBI Taxonomy" id="6238"/>
    <lineage>
        <taxon>Eukaryota</taxon>
        <taxon>Metazoa</taxon>
        <taxon>Ecdysozoa</taxon>
        <taxon>Nematoda</taxon>
        <taxon>Chromadorea</taxon>
        <taxon>Rhabditida</taxon>
        <taxon>Rhabditina</taxon>
        <taxon>Rhabditomorpha</taxon>
        <taxon>Rhabditoidea</taxon>
        <taxon>Rhabditidae</taxon>
        <taxon>Peloderinae</taxon>
        <taxon>Caenorhabditis</taxon>
    </lineage>
</organism>
<feature type="signal peptide" evidence="1">
    <location>
        <begin position="1"/>
        <end position="20"/>
    </location>
</feature>
<keyword evidence="1" id="KW-0732">Signal</keyword>
<reference evidence="2 3" key="1">
    <citation type="submission" date="2022-05" db="EMBL/GenBank/DDBJ databases">
        <title>Chromosome-level reference genomes for two strains of Caenorhabditis briggsae: an improved platform for comparative genomics.</title>
        <authorList>
            <person name="Stevens L."/>
            <person name="Andersen E.C."/>
        </authorList>
    </citation>
    <scope>NUCLEOTIDE SEQUENCE [LARGE SCALE GENOMIC DNA]</scope>
    <source>
        <strain evidence="2">QX1410_ONT</strain>
        <tissue evidence="2">Whole-organism</tissue>
    </source>
</reference>
<evidence type="ECO:0000313" key="2">
    <source>
        <dbReference type="EMBL" id="ULU10258.1"/>
    </source>
</evidence>
<gene>
    <name evidence="2" type="ORF">L3Y34_014513</name>
</gene>
<dbReference type="Proteomes" id="UP000827892">
    <property type="component" value="Chromosome I"/>
</dbReference>
<feature type="chain" id="PRO_5042256396" evidence="1">
    <location>
        <begin position="21"/>
        <end position="119"/>
    </location>
</feature>
<dbReference type="AlphaFoldDB" id="A0AAE9IXL6"/>
<accession>A0AAE9IXL6</accession>
<evidence type="ECO:0000313" key="3">
    <source>
        <dbReference type="Proteomes" id="UP000827892"/>
    </source>
</evidence>
<name>A0AAE9IXL6_CAEBR</name>
<evidence type="ECO:0000256" key="1">
    <source>
        <dbReference type="SAM" id="SignalP"/>
    </source>
</evidence>